<dbReference type="PANTHER" id="PTHR32438">
    <property type="entry name" value="4-ALPHA-GLUCANOTRANSFERASE DPE1, CHLOROPLASTIC/AMYLOPLASTIC"/>
    <property type="match status" value="1"/>
</dbReference>
<evidence type="ECO:0000256" key="3">
    <source>
        <dbReference type="ARBA" id="ARBA00012560"/>
    </source>
</evidence>
<dbReference type="EC" id="2.4.1.25" evidence="3 10"/>
<dbReference type="RefSeq" id="WP_181549842.1">
    <property type="nucleotide sequence ID" value="NZ_JACDUS010000001.1"/>
</dbReference>
<reference evidence="11 12" key="1">
    <citation type="submission" date="2020-07" db="EMBL/GenBank/DDBJ databases">
        <title>Genomic Encyclopedia of Type Strains, Phase IV (KMG-IV): sequencing the most valuable type-strain genomes for metagenomic binning, comparative biology and taxonomic classification.</title>
        <authorList>
            <person name="Goeker M."/>
        </authorList>
    </citation>
    <scope>NUCLEOTIDE SEQUENCE [LARGE SCALE GENOMIC DNA]</scope>
    <source>
        <strain evidence="11 12">DSM 17721</strain>
    </source>
</reference>
<accession>A0A7W0C6T2</accession>
<evidence type="ECO:0000256" key="5">
    <source>
        <dbReference type="ARBA" id="ARBA00022676"/>
    </source>
</evidence>
<evidence type="ECO:0000313" key="12">
    <source>
        <dbReference type="Proteomes" id="UP000525298"/>
    </source>
</evidence>
<keyword evidence="12" id="KW-1185">Reference proteome</keyword>
<name>A0A7W0C6T2_9BACT</name>
<keyword evidence="7 10" id="KW-0119">Carbohydrate metabolism</keyword>
<dbReference type="SUPFAM" id="SSF51445">
    <property type="entry name" value="(Trans)glycosidases"/>
    <property type="match status" value="1"/>
</dbReference>
<dbReference type="AlphaFoldDB" id="A0A7W0C6T2"/>
<dbReference type="InterPro" id="IPR003385">
    <property type="entry name" value="Glyco_hydro_77"/>
</dbReference>
<dbReference type="Pfam" id="PF02446">
    <property type="entry name" value="Glyco_hydro_77"/>
    <property type="match status" value="1"/>
</dbReference>
<keyword evidence="6 10" id="KW-0808">Transferase</keyword>
<evidence type="ECO:0000256" key="2">
    <source>
        <dbReference type="ARBA" id="ARBA00005684"/>
    </source>
</evidence>
<evidence type="ECO:0000256" key="6">
    <source>
        <dbReference type="ARBA" id="ARBA00022679"/>
    </source>
</evidence>
<comment type="caution">
    <text evidence="11">The sequence shown here is derived from an EMBL/GenBank/DDBJ whole genome shotgun (WGS) entry which is preliminary data.</text>
</comment>
<dbReference type="PANTHER" id="PTHR32438:SF5">
    <property type="entry name" value="4-ALPHA-GLUCANOTRANSFERASE DPE1, CHLOROPLASTIC_AMYLOPLASTIC"/>
    <property type="match status" value="1"/>
</dbReference>
<dbReference type="GO" id="GO:0005975">
    <property type="term" value="P:carbohydrate metabolic process"/>
    <property type="evidence" value="ECO:0007669"/>
    <property type="project" value="InterPro"/>
</dbReference>
<dbReference type="NCBIfam" id="TIGR00217">
    <property type="entry name" value="malQ"/>
    <property type="match status" value="1"/>
</dbReference>
<organism evidence="11 12">
    <name type="scientific">Desulfosalsimonas propionicica</name>
    <dbReference type="NCBI Taxonomy" id="332175"/>
    <lineage>
        <taxon>Bacteria</taxon>
        <taxon>Pseudomonadati</taxon>
        <taxon>Thermodesulfobacteriota</taxon>
        <taxon>Desulfobacteria</taxon>
        <taxon>Desulfobacterales</taxon>
        <taxon>Desulfosalsimonadaceae</taxon>
        <taxon>Desulfosalsimonas</taxon>
    </lineage>
</organism>
<keyword evidence="5 10" id="KW-0328">Glycosyltransferase</keyword>
<comment type="catalytic activity">
    <reaction evidence="1 10">
        <text>Transfers a segment of a (1-&gt;4)-alpha-D-glucan to a new position in an acceptor, which may be glucose or a (1-&gt;4)-alpha-D-glucan.</text>
        <dbReference type="EC" id="2.4.1.25"/>
    </reaction>
</comment>
<dbReference type="Proteomes" id="UP000525298">
    <property type="component" value="Unassembled WGS sequence"/>
</dbReference>
<dbReference type="GO" id="GO:0004134">
    <property type="term" value="F:4-alpha-glucanotransferase activity"/>
    <property type="evidence" value="ECO:0007669"/>
    <property type="project" value="UniProtKB-EC"/>
</dbReference>
<evidence type="ECO:0000313" key="11">
    <source>
        <dbReference type="EMBL" id="MBA2880182.1"/>
    </source>
</evidence>
<evidence type="ECO:0000256" key="4">
    <source>
        <dbReference type="ARBA" id="ARBA00020295"/>
    </source>
</evidence>
<dbReference type="Gene3D" id="3.20.20.80">
    <property type="entry name" value="Glycosidases"/>
    <property type="match status" value="1"/>
</dbReference>
<evidence type="ECO:0000256" key="1">
    <source>
        <dbReference type="ARBA" id="ARBA00000439"/>
    </source>
</evidence>
<comment type="similarity">
    <text evidence="2 10">Belongs to the disproportionating enzyme family.</text>
</comment>
<evidence type="ECO:0000256" key="10">
    <source>
        <dbReference type="RuleBase" id="RU361207"/>
    </source>
</evidence>
<dbReference type="EMBL" id="JACDUS010000001">
    <property type="protein sequence ID" value="MBA2880182.1"/>
    <property type="molecule type" value="Genomic_DNA"/>
</dbReference>
<gene>
    <name evidence="11" type="ORF">HNR65_000489</name>
</gene>
<evidence type="ECO:0000256" key="9">
    <source>
        <dbReference type="ARBA" id="ARBA00031501"/>
    </source>
</evidence>
<dbReference type="NCBIfam" id="NF011080">
    <property type="entry name" value="PRK14508.1-3"/>
    <property type="match status" value="1"/>
</dbReference>
<protein>
    <recommendedName>
        <fullName evidence="4 10">4-alpha-glucanotransferase</fullName>
        <ecNumber evidence="3 10">2.4.1.25</ecNumber>
    </recommendedName>
    <alternativeName>
        <fullName evidence="8 10">Amylomaltase</fullName>
    </alternativeName>
    <alternativeName>
        <fullName evidence="9 10">Disproportionating enzyme</fullName>
    </alternativeName>
</protein>
<proteinExistence type="inferred from homology"/>
<dbReference type="InterPro" id="IPR017853">
    <property type="entry name" value="GH"/>
</dbReference>
<evidence type="ECO:0000256" key="7">
    <source>
        <dbReference type="ARBA" id="ARBA00023277"/>
    </source>
</evidence>
<evidence type="ECO:0000256" key="8">
    <source>
        <dbReference type="ARBA" id="ARBA00031423"/>
    </source>
</evidence>
<sequence length="498" mass="56489">MIKIRSSGILLPVQSLASKYGIGDLGPAAREFVEFLHAAGQHVWQILPVTPTVAEHGHSPYHSPSAFAFNPLLISPEQMAEHGFIGKADIDGITEITASPGKIAYDAAWEVRKDLFARAFELHRKEPDFEAFCRTHAHWLDDYALFTVLTRQYRDRFWQQWPPGLVRRQPDALAAASRQMAEPIAWICFLQYLFYRQWTELRDFCAQHEIGIMGDMPIYVPLHSADVWCRPELFKLDPDFQPVVVSGVPPDYFSDTGQLWGHPVYDWQTHEKQGFDWWISRISHNLDLFDILRIDHFRGLVAAWEVPAADTSALNGKWHPVPVHSFFKALYQRISSLCLVAEDLGHITADVREVMAQYDLPGMRVLVFGFTDDPSHNPNAPHNVDPAGLVYTGTHDTNTAAGWFENEATEIAQKRASAYFGANLTPAAFARLLVRAAMMSPARLCILPIQDILALGQEARINHPATQKNNWLWRLTPNQLTAEEATRQLNLTKIYGRY</sequence>